<dbReference type="InterPro" id="IPR019775">
    <property type="entry name" value="WD40_repeat_CS"/>
</dbReference>
<dbReference type="Gene3D" id="2.130.10.10">
    <property type="entry name" value="YVTN repeat-like/Quinoprotein amine dehydrogenase"/>
    <property type="match status" value="5"/>
</dbReference>
<dbReference type="FunFam" id="2.130.10.10:FF:000178">
    <property type="entry name" value="WD repeat domain 3"/>
    <property type="match status" value="1"/>
</dbReference>
<dbReference type="STRING" id="2082308.A0A2K1QYS2"/>
<dbReference type="FunCoup" id="A0A2K1QYS2">
    <property type="interactions" value="1138"/>
</dbReference>
<dbReference type="PROSITE" id="PS50082">
    <property type="entry name" value="WD_REPEATS_2"/>
    <property type="match status" value="6"/>
</dbReference>
<dbReference type="InterPro" id="IPR015943">
    <property type="entry name" value="WD40/YVTN_repeat-like_dom_sf"/>
</dbReference>
<dbReference type="GO" id="GO:0030490">
    <property type="term" value="P:maturation of SSU-rRNA"/>
    <property type="evidence" value="ECO:0007669"/>
    <property type="project" value="TreeGrafter"/>
</dbReference>
<dbReference type="GO" id="GO:0032040">
    <property type="term" value="C:small-subunit processome"/>
    <property type="evidence" value="ECO:0007669"/>
    <property type="project" value="TreeGrafter"/>
</dbReference>
<dbReference type="PROSITE" id="PS00678">
    <property type="entry name" value="WD_REPEATS_1"/>
    <property type="match status" value="3"/>
</dbReference>
<dbReference type="OrthoDB" id="407922at2759"/>
<evidence type="ECO:0000313" key="10">
    <source>
        <dbReference type="Proteomes" id="UP000243797"/>
    </source>
</evidence>
<dbReference type="CDD" id="cd00200">
    <property type="entry name" value="WD40"/>
    <property type="match status" value="1"/>
</dbReference>
<evidence type="ECO:0000256" key="4">
    <source>
        <dbReference type="ARBA" id="ARBA00023242"/>
    </source>
</evidence>
<sequence length="965" mass="106979">MVRSYRKYEHSTTFGVVTSATSNIVWSEEQSYGSTARTTGAGKAFVGANEEVLSWDVKKGELLSKWRDSDCSAQVTAITRCTAQPELFAVGHADGSIRVWDEISATVLVTFNGHRSAVTHLVFDLEGLRLASGSKDTDIILWNLLSESAEFRLRGHKDQITGLTFLRTSTANPIDDQGNDDGSTGTSSLEERFLLSSSKDALVKLWDLSSPHCIETHAAQTNGECWALGLSPDHRVFITSGNDAELKVWTLDLEGLASFGASGGPNTKARYLSDMGVIIGSAKDRTTSISFNTTGTYVALHGSEKAVEILRIRSSEEVRKALVRKRRRRKEKAAEKGQQVHEAEAEDIGTPEVSDIFVPHIIVRTAGRVRSAVWTQSRVSRRLSLLVACSNNQLELYEIDTRQDKKTAEEAPDYSRALSVDNPGHRTDVRALAISSDDRMLASASAGSLKIWNVRTQSCLRTIECGQSLCCTFLPGDKIVLLGTKTGELELYDIASSTLIDKIQAHDGAVWSLQVHPDGRSVATGGADKAVKFWNFDIVQEEIPGTKRTRPQLKLTQTRMLKVADDVLSLCFSPDARLIALSTLDSTVKVFFVDSLKLFLTLYGHKLPVLSMSISSDSKLIATSSADKNVRIWGLDFGDCHKAFFAHQDSVMQVLFIPHPVESDERHIFFSASKDSVVKSWDGDKFEQIQKLEGHHGEVWAMVVSRTGEKVITASHDKSIRVWDIGDDLIFLEEERERELEQTYEATLAAQLDRDLQTGGDGQEPDEVAAASKQTITTLTYGERIMEALDVAKADRATVQEWETQRQATPKLAPPQRNPLYMALGGISAEQHVLNTISKVPTAALNDALLLIPFSTLPTLFSFLVTFFQRRMKPELSWRVFYFLLQAHNTQLVASKQLKYVLTEVLDAYGQWIKDERGVIGFNSAALNVMGREVRDGEVRGLEDEEEEQLRLERGRKKRGFASVG</sequence>
<name>A0A2K1QYS2_9PEZI</name>
<dbReference type="Pfam" id="PF25172">
    <property type="entry name" value="Beta-prop_WDR3_2nd"/>
    <property type="match status" value="1"/>
</dbReference>
<dbReference type="InterPro" id="IPR036322">
    <property type="entry name" value="WD40_repeat_dom_sf"/>
</dbReference>
<comment type="similarity">
    <text evidence="5">Belongs to the WD repeat WDR3/UTP12 family.</text>
</comment>
<organism evidence="9 10">
    <name type="scientific">Sphaceloma murrayae</name>
    <dbReference type="NCBI Taxonomy" id="2082308"/>
    <lineage>
        <taxon>Eukaryota</taxon>
        <taxon>Fungi</taxon>
        <taxon>Dikarya</taxon>
        <taxon>Ascomycota</taxon>
        <taxon>Pezizomycotina</taxon>
        <taxon>Dothideomycetes</taxon>
        <taxon>Dothideomycetidae</taxon>
        <taxon>Myriangiales</taxon>
        <taxon>Elsinoaceae</taxon>
        <taxon>Sphaceloma</taxon>
    </lineage>
</organism>
<reference evidence="9 10" key="1">
    <citation type="submission" date="2017-06" db="EMBL/GenBank/DDBJ databases">
        <title>Draft genome sequence of a variant of Elsinoe murrayae.</title>
        <authorList>
            <person name="Cheng Q."/>
        </authorList>
    </citation>
    <scope>NUCLEOTIDE SEQUENCE [LARGE SCALE GENOMIC DNA]</scope>
    <source>
        <strain evidence="9 10">CQ-2017a</strain>
    </source>
</reference>
<dbReference type="InterPro" id="IPR007148">
    <property type="entry name" value="SSU_processome_Utp12"/>
</dbReference>
<dbReference type="Pfam" id="PF25173">
    <property type="entry name" value="Beta-prop_WDR3_1st"/>
    <property type="match status" value="1"/>
</dbReference>
<evidence type="ECO:0000256" key="5">
    <source>
        <dbReference type="ARBA" id="ARBA00038229"/>
    </source>
</evidence>
<feature type="repeat" description="WD" evidence="6">
    <location>
        <begin position="111"/>
        <end position="152"/>
    </location>
</feature>
<accession>A0A2K1QYS2</accession>
<dbReference type="InterPro" id="IPR051570">
    <property type="entry name" value="TBC1_cilium_biogenesis"/>
</dbReference>
<dbReference type="Proteomes" id="UP000243797">
    <property type="component" value="Unassembled WGS sequence"/>
</dbReference>
<feature type="repeat" description="WD" evidence="6">
    <location>
        <begin position="422"/>
        <end position="462"/>
    </location>
</feature>
<keyword evidence="4" id="KW-0539">Nucleus</keyword>
<dbReference type="SMART" id="SM00320">
    <property type="entry name" value="WD40"/>
    <property type="match status" value="11"/>
</dbReference>
<dbReference type="SUPFAM" id="SSF50978">
    <property type="entry name" value="WD40 repeat-like"/>
    <property type="match status" value="2"/>
</dbReference>
<dbReference type="EMBL" id="NKHZ01000025">
    <property type="protein sequence ID" value="PNS20202.1"/>
    <property type="molecule type" value="Genomic_DNA"/>
</dbReference>
<evidence type="ECO:0000256" key="7">
    <source>
        <dbReference type="SAM" id="MobiDB-lite"/>
    </source>
</evidence>
<protein>
    <recommendedName>
        <fullName evidence="8">Small-subunit processome Utp12 domain-containing protein</fullName>
    </recommendedName>
</protein>
<dbReference type="InParanoid" id="A0A2K1QYS2"/>
<dbReference type="PANTHER" id="PTHR19853">
    <property type="entry name" value="WD REPEAT CONTAINING PROTEIN 3 WDR3"/>
    <property type="match status" value="1"/>
</dbReference>
<dbReference type="PROSITE" id="PS50294">
    <property type="entry name" value="WD_REPEATS_REGION"/>
    <property type="match status" value="4"/>
</dbReference>
<evidence type="ECO:0000313" key="9">
    <source>
        <dbReference type="EMBL" id="PNS20202.1"/>
    </source>
</evidence>
<dbReference type="GO" id="GO:0034388">
    <property type="term" value="C:Pwp2p-containing subcomplex of 90S preribosome"/>
    <property type="evidence" value="ECO:0007669"/>
    <property type="project" value="TreeGrafter"/>
</dbReference>
<comment type="subcellular location">
    <subcellularLocation>
        <location evidence="1">Nucleus</location>
        <location evidence="1">Nucleolus</location>
    </subcellularLocation>
</comment>
<feature type="repeat" description="WD" evidence="6">
    <location>
        <begin position="602"/>
        <end position="643"/>
    </location>
</feature>
<dbReference type="InterPro" id="IPR020472">
    <property type="entry name" value="WD40_PAC1"/>
</dbReference>
<feature type="repeat" description="WD" evidence="6">
    <location>
        <begin position="692"/>
        <end position="725"/>
    </location>
</feature>
<comment type="caution">
    <text evidence="9">The sequence shown here is derived from an EMBL/GenBank/DDBJ whole genome shotgun (WGS) entry which is preliminary data.</text>
</comment>
<evidence type="ECO:0000256" key="1">
    <source>
        <dbReference type="ARBA" id="ARBA00004604"/>
    </source>
</evidence>
<gene>
    <name evidence="9" type="ORF">CAC42_5652</name>
</gene>
<dbReference type="FunFam" id="2.130.10.10:FF:000157">
    <property type="entry name" value="WD repeat domain 3"/>
    <property type="match status" value="1"/>
</dbReference>
<dbReference type="AlphaFoldDB" id="A0A2K1QYS2"/>
<keyword evidence="2 6" id="KW-0853">WD repeat</keyword>
<feature type="domain" description="Small-subunit processome Utp12" evidence="8">
    <location>
        <begin position="830"/>
        <end position="930"/>
    </location>
</feature>
<dbReference type="GO" id="GO:0030515">
    <property type="term" value="F:snoRNA binding"/>
    <property type="evidence" value="ECO:0007669"/>
    <property type="project" value="TreeGrafter"/>
</dbReference>
<keyword evidence="10" id="KW-1185">Reference proteome</keyword>
<feature type="compositionally biased region" description="Basic and acidic residues" evidence="7">
    <location>
        <begin position="332"/>
        <end position="343"/>
    </location>
</feature>
<dbReference type="PRINTS" id="PR00320">
    <property type="entry name" value="GPROTEINBRPT"/>
</dbReference>
<feature type="repeat" description="WD" evidence="6">
    <location>
        <begin position="190"/>
        <end position="216"/>
    </location>
</feature>
<dbReference type="PANTHER" id="PTHR19853:SF0">
    <property type="entry name" value="WD REPEAT-CONTAINING PROTEIN 3"/>
    <property type="match status" value="1"/>
</dbReference>
<feature type="region of interest" description="Disordered" evidence="7">
    <location>
        <begin position="325"/>
        <end position="346"/>
    </location>
</feature>
<evidence type="ECO:0000256" key="6">
    <source>
        <dbReference type="PROSITE-ProRule" id="PRU00221"/>
    </source>
</evidence>
<dbReference type="Pfam" id="PF04003">
    <property type="entry name" value="Utp12"/>
    <property type="match status" value="1"/>
</dbReference>
<evidence type="ECO:0000259" key="8">
    <source>
        <dbReference type="Pfam" id="PF04003"/>
    </source>
</evidence>
<feature type="repeat" description="WD" evidence="6">
    <location>
        <begin position="503"/>
        <end position="537"/>
    </location>
</feature>
<dbReference type="InterPro" id="IPR001680">
    <property type="entry name" value="WD40_rpt"/>
</dbReference>
<proteinExistence type="inferred from homology"/>
<keyword evidence="3" id="KW-0677">Repeat</keyword>
<evidence type="ECO:0000256" key="3">
    <source>
        <dbReference type="ARBA" id="ARBA00022737"/>
    </source>
</evidence>
<evidence type="ECO:0000256" key="2">
    <source>
        <dbReference type="ARBA" id="ARBA00022574"/>
    </source>
</evidence>